<feature type="lipid moiety-binding region" description="S-diacylglycerol cysteine" evidence="7">
    <location>
        <position position="20"/>
    </location>
</feature>
<dbReference type="PIRSF" id="PIRSF002854">
    <property type="entry name" value="MetQ"/>
    <property type="match status" value="1"/>
</dbReference>
<dbReference type="InterPro" id="IPR004872">
    <property type="entry name" value="Lipoprotein_NlpA"/>
</dbReference>
<dbReference type="PANTHER" id="PTHR30429">
    <property type="entry name" value="D-METHIONINE-BINDING LIPOPROTEIN METQ"/>
    <property type="match status" value="1"/>
</dbReference>
<evidence type="ECO:0000313" key="9">
    <source>
        <dbReference type="EMBL" id="ASS94079.1"/>
    </source>
</evidence>
<feature type="chain" id="PRO_5038683125" description="Lipoprotein" evidence="8">
    <location>
        <begin position="28"/>
        <end position="284"/>
    </location>
</feature>
<keyword evidence="4" id="KW-0564">Palmitate</keyword>
<evidence type="ECO:0000256" key="1">
    <source>
        <dbReference type="ARBA" id="ARBA00004635"/>
    </source>
</evidence>
<dbReference type="GO" id="GO:0016020">
    <property type="term" value="C:membrane"/>
    <property type="evidence" value="ECO:0007669"/>
    <property type="project" value="UniProtKB-SubCell"/>
</dbReference>
<protein>
    <recommendedName>
        <fullName evidence="6">Lipoprotein</fullName>
    </recommendedName>
</protein>
<keyword evidence="2 8" id="KW-0732">Signal</keyword>
<name>A0A223EFP6_9BACI</name>
<dbReference type="SUPFAM" id="SSF53850">
    <property type="entry name" value="Periplasmic binding protein-like II"/>
    <property type="match status" value="1"/>
</dbReference>
<dbReference type="PROSITE" id="PS51257">
    <property type="entry name" value="PROKAR_LIPOPROTEIN"/>
    <property type="match status" value="1"/>
</dbReference>
<evidence type="ECO:0000256" key="6">
    <source>
        <dbReference type="PIRNR" id="PIRNR002854"/>
    </source>
</evidence>
<comment type="similarity">
    <text evidence="6">Belongs to the nlpA lipoprotein family.</text>
</comment>
<feature type="signal peptide" evidence="8">
    <location>
        <begin position="1"/>
        <end position="27"/>
    </location>
</feature>
<evidence type="ECO:0000256" key="7">
    <source>
        <dbReference type="PIRSR" id="PIRSR002854-1"/>
    </source>
</evidence>
<sequence length="284" mass="31183">MMKKCILPILLILGVLLAGCSSDSTNAGGKQTKVKVGIRNSELRTWEFLKEQAEKEGVEIEIVNFSSAYDPNEALAEGDIDINAFQHVAYLDSFNANNNTDIVPIGTTIIAPLGLYSSKYKSVEEIPNGAQIAVPNDQANWGRALLLLQEAKLLKVVEDFDGNGGQDKIKENPKKIKIVPVDGASAPRVMEDTAGSVINNGVAVEAGLNLKDALIYESSTAKPYINIIAARSKDQDNEIYRKLVDLYQSEKTAKFIEETYNGNYIPTFISLKELSSYKEIYSNK</sequence>
<dbReference type="PANTHER" id="PTHR30429:SF3">
    <property type="entry name" value="LIPOPROTEIN"/>
    <property type="match status" value="1"/>
</dbReference>
<gene>
    <name evidence="9" type="ORF">BS1321_09000</name>
</gene>
<keyword evidence="5 6" id="KW-0449">Lipoprotein</keyword>
<evidence type="ECO:0000256" key="5">
    <source>
        <dbReference type="ARBA" id="ARBA00023288"/>
    </source>
</evidence>
<organism evidence="9 10">
    <name type="scientific">Peribacillus simplex NBRC 15720 = DSM 1321</name>
    <dbReference type="NCBI Taxonomy" id="1349754"/>
    <lineage>
        <taxon>Bacteria</taxon>
        <taxon>Bacillati</taxon>
        <taxon>Bacillota</taxon>
        <taxon>Bacilli</taxon>
        <taxon>Bacillales</taxon>
        <taxon>Bacillaceae</taxon>
        <taxon>Peribacillus</taxon>
    </lineage>
</organism>
<dbReference type="Pfam" id="PF03180">
    <property type="entry name" value="Lipoprotein_9"/>
    <property type="match status" value="1"/>
</dbReference>
<accession>A0A223EFP6</accession>
<keyword evidence="3" id="KW-0472">Membrane</keyword>
<comment type="subcellular location">
    <subcellularLocation>
        <location evidence="1">Membrane</location>
        <topology evidence="1">Lipid-anchor</topology>
    </subcellularLocation>
</comment>
<dbReference type="AlphaFoldDB" id="A0A223EFP6"/>
<evidence type="ECO:0000256" key="2">
    <source>
        <dbReference type="ARBA" id="ARBA00022729"/>
    </source>
</evidence>
<reference evidence="9 10" key="1">
    <citation type="submission" date="2016-10" db="EMBL/GenBank/DDBJ databases">
        <title>The whole genome sequencing and assembly of Bacillus simplex DSM 1321 strain.</title>
        <authorList>
            <person name="Park M.-K."/>
            <person name="Lee Y.-J."/>
            <person name="Yi H."/>
            <person name="Bahn Y.-S."/>
            <person name="Kim J.F."/>
            <person name="Lee D.-W."/>
        </authorList>
    </citation>
    <scope>NUCLEOTIDE SEQUENCE [LARGE SCALE GENOMIC DNA]</scope>
    <source>
        <strain evidence="9 10">DSM 1321</strain>
    </source>
</reference>
<dbReference type="EMBL" id="CP017704">
    <property type="protein sequence ID" value="ASS94079.1"/>
    <property type="molecule type" value="Genomic_DNA"/>
</dbReference>
<evidence type="ECO:0000313" key="10">
    <source>
        <dbReference type="Proteomes" id="UP000214618"/>
    </source>
</evidence>
<evidence type="ECO:0000256" key="8">
    <source>
        <dbReference type="SAM" id="SignalP"/>
    </source>
</evidence>
<dbReference type="Proteomes" id="UP000214618">
    <property type="component" value="Chromosome"/>
</dbReference>
<evidence type="ECO:0000256" key="4">
    <source>
        <dbReference type="ARBA" id="ARBA00023139"/>
    </source>
</evidence>
<evidence type="ECO:0000256" key="3">
    <source>
        <dbReference type="ARBA" id="ARBA00023136"/>
    </source>
</evidence>
<dbReference type="Gene3D" id="3.40.190.10">
    <property type="entry name" value="Periplasmic binding protein-like II"/>
    <property type="match status" value="2"/>
</dbReference>
<proteinExistence type="inferred from homology"/>